<dbReference type="Gene3D" id="3.30.110.40">
    <property type="entry name" value="TusA-like domain"/>
    <property type="match status" value="1"/>
</dbReference>
<comment type="subcellular location">
    <subcellularLocation>
        <location evidence="1">Cell inner membrane</location>
        <topology evidence="1">Multi-pass membrane protein</topology>
    </subcellularLocation>
</comment>
<dbReference type="InterPro" id="IPR007272">
    <property type="entry name" value="Sulf_transp_TsuA/YedE"/>
</dbReference>
<dbReference type="OrthoDB" id="9794165at2"/>
<keyword evidence="10" id="KW-1185">Reference proteome</keyword>
<gene>
    <name evidence="9" type="ORF">UL81_08640</name>
</gene>
<dbReference type="InterPro" id="IPR001455">
    <property type="entry name" value="TusA-like"/>
</dbReference>
<dbReference type="RefSeq" id="WP_035107345.1">
    <property type="nucleotide sequence ID" value="NZ_CP011311.1"/>
</dbReference>
<reference evidence="9 10" key="1">
    <citation type="journal article" date="2015" name="Genome Announc.">
        <title>Complete Genome Sequence of Corynebacterium camporealensis DSM 44610, Isolated from the Milk of a Manchega Sheep with Subclinical Mastitis.</title>
        <authorList>
            <person name="Ruckert C."/>
            <person name="Albersmeier A."/>
            <person name="Winkler A."/>
            <person name="Tauch A."/>
        </authorList>
    </citation>
    <scope>NUCLEOTIDE SEQUENCE [LARGE SCALE GENOMIC DNA]</scope>
    <source>
        <strain evidence="9 10">DSM 44610</strain>
    </source>
</reference>
<accession>A0A0F6QZ74</accession>
<dbReference type="PROSITE" id="PS01148">
    <property type="entry name" value="UPF0033"/>
    <property type="match status" value="1"/>
</dbReference>
<dbReference type="PANTHER" id="PTHR30574">
    <property type="entry name" value="INNER MEMBRANE PROTEIN YEDE"/>
    <property type="match status" value="1"/>
</dbReference>
<proteinExistence type="inferred from homology"/>
<dbReference type="HOGENOM" id="CLU_050656_0_0_11"/>
<evidence type="ECO:0000313" key="10">
    <source>
        <dbReference type="Proteomes" id="UP000033566"/>
    </source>
</evidence>
<dbReference type="STRING" id="161896.UL81_08640"/>
<dbReference type="InterPro" id="IPR036868">
    <property type="entry name" value="TusA-like_sf"/>
</dbReference>
<dbReference type="Proteomes" id="UP000033566">
    <property type="component" value="Chromosome"/>
</dbReference>
<evidence type="ECO:0000256" key="4">
    <source>
        <dbReference type="ARBA" id="ARBA00022519"/>
    </source>
</evidence>
<dbReference type="Pfam" id="PF04143">
    <property type="entry name" value="Sulf_transp"/>
    <property type="match status" value="1"/>
</dbReference>
<dbReference type="CDD" id="cd00291">
    <property type="entry name" value="SirA_YedF_YeeD"/>
    <property type="match status" value="1"/>
</dbReference>
<organism evidence="9 10">
    <name type="scientific">Corynebacterium camporealensis</name>
    <dbReference type="NCBI Taxonomy" id="161896"/>
    <lineage>
        <taxon>Bacteria</taxon>
        <taxon>Bacillati</taxon>
        <taxon>Actinomycetota</taxon>
        <taxon>Actinomycetes</taxon>
        <taxon>Mycobacteriales</taxon>
        <taxon>Corynebacteriaceae</taxon>
        <taxon>Corynebacterium</taxon>
    </lineage>
</organism>
<protein>
    <submittedName>
        <fullName evidence="9">Putative redox protein, regulator of disulfide bond formation</fullName>
    </submittedName>
</protein>
<keyword evidence="5" id="KW-0812">Transmembrane</keyword>
<dbReference type="AlphaFoldDB" id="A0A0F6QZ74"/>
<keyword evidence="3" id="KW-1003">Cell membrane</keyword>
<dbReference type="SUPFAM" id="SSF64307">
    <property type="entry name" value="SirA-like"/>
    <property type="match status" value="1"/>
</dbReference>
<evidence type="ECO:0000256" key="8">
    <source>
        <dbReference type="ARBA" id="ARBA00035655"/>
    </source>
</evidence>
<name>A0A0F6QZ74_9CORY</name>
<evidence type="ECO:0000256" key="2">
    <source>
        <dbReference type="ARBA" id="ARBA00022448"/>
    </source>
</evidence>
<keyword evidence="4" id="KW-0997">Cell inner membrane</keyword>
<dbReference type="EMBL" id="CP011311">
    <property type="protein sequence ID" value="AKE39678.1"/>
    <property type="molecule type" value="Genomic_DNA"/>
</dbReference>
<dbReference type="PANTHER" id="PTHR30574:SF1">
    <property type="entry name" value="SULPHUR TRANSPORT DOMAIN-CONTAINING PROTEIN"/>
    <property type="match status" value="1"/>
</dbReference>
<evidence type="ECO:0000256" key="7">
    <source>
        <dbReference type="ARBA" id="ARBA00023136"/>
    </source>
</evidence>
<keyword evidence="6" id="KW-1133">Transmembrane helix</keyword>
<keyword evidence="2" id="KW-0813">Transport</keyword>
<evidence type="ECO:0000256" key="3">
    <source>
        <dbReference type="ARBA" id="ARBA00022475"/>
    </source>
</evidence>
<evidence type="ECO:0000256" key="5">
    <source>
        <dbReference type="ARBA" id="ARBA00022692"/>
    </source>
</evidence>
<sequence length="476" mass="50705">MIATGLAVGVVFGAVLQRGRFCVTGMLRDIFMNKTWRGFTALMILISVHAFGLTLLTQLGIISPEISNFTPAAIMIGGFIFGMGIILSGGCASGTWYRSAEGLVGSWIALLFYGLSAAAMKSGPLESFDGWFKQWETDLTTIHGFLGISPWMLVAVVWVITFFLWRHYRLKDAGRQTFDLGQPWYSKPLPMYTAAILVGIIGTIAFPLSAATGRNSGLGITTPSADVMRWSTTGDDSYMNWGTMLVIGLFIGAFIAAKVAGEFRVRVPDAQTAYRSIGGGIMMGVGASLAGGCTVGNGMVETSLFSFKGWIALLFIALGVGFGAKLWLKPRKANSGQPTANYNTTDAMDNAPVNTGGESAQNRAANDDNVSVPQLNLVNATSAVSLATKPKTPEKARPLGNGRYALDTLGAVCPFPLIEAKQVMAELQPGEALVIDFDCTQATDSIPAWAADEGHTVEDFKRVSDAGWQMTVVKGG</sequence>
<evidence type="ECO:0000256" key="6">
    <source>
        <dbReference type="ARBA" id="ARBA00022989"/>
    </source>
</evidence>
<dbReference type="PATRIC" id="fig|161896.4.peg.1692"/>
<evidence type="ECO:0000256" key="1">
    <source>
        <dbReference type="ARBA" id="ARBA00004429"/>
    </source>
</evidence>
<dbReference type="GO" id="GO:0005886">
    <property type="term" value="C:plasma membrane"/>
    <property type="evidence" value="ECO:0007669"/>
    <property type="project" value="UniProtKB-SubCell"/>
</dbReference>
<dbReference type="KEGG" id="ccj:UL81_08640"/>
<dbReference type="Pfam" id="PF01206">
    <property type="entry name" value="TusA"/>
    <property type="match status" value="1"/>
</dbReference>
<evidence type="ECO:0000313" key="9">
    <source>
        <dbReference type="EMBL" id="AKE39678.1"/>
    </source>
</evidence>
<comment type="similarity">
    <text evidence="8">Belongs to the TsuA/YedE (TC 9.B.102) family.</text>
</comment>
<keyword evidence="7" id="KW-0472">Membrane</keyword>